<accession>A0ABR3YS89</accession>
<dbReference type="Proteomes" id="UP001583186">
    <property type="component" value="Unassembled WGS sequence"/>
</dbReference>
<gene>
    <name evidence="2" type="ORF">Sste5346_008039</name>
</gene>
<protein>
    <submittedName>
        <fullName evidence="2">Uncharacterized protein</fullName>
    </submittedName>
</protein>
<proteinExistence type="predicted"/>
<evidence type="ECO:0000313" key="2">
    <source>
        <dbReference type="EMBL" id="KAL1890715.1"/>
    </source>
</evidence>
<reference evidence="2 3" key="1">
    <citation type="journal article" date="2024" name="IMA Fungus">
        <title>IMA Genome - F19 : A genome assembly and annotation guide to empower mycologists, including annotated draft genome sequences of Ceratocystis pirilliformis, Diaporthe australafricana, Fusarium ophioides, Paecilomyces lecythidis, and Sporothrix stenoceras.</title>
        <authorList>
            <person name="Aylward J."/>
            <person name="Wilson A.M."/>
            <person name="Visagie C.M."/>
            <person name="Spraker J."/>
            <person name="Barnes I."/>
            <person name="Buitendag C."/>
            <person name="Ceriani C."/>
            <person name="Del Mar Angel L."/>
            <person name="du Plessis D."/>
            <person name="Fuchs T."/>
            <person name="Gasser K."/>
            <person name="Kramer D."/>
            <person name="Li W."/>
            <person name="Munsamy K."/>
            <person name="Piso A."/>
            <person name="Price J.L."/>
            <person name="Sonnekus B."/>
            <person name="Thomas C."/>
            <person name="van der Nest A."/>
            <person name="van Dijk A."/>
            <person name="van Heerden A."/>
            <person name="van Vuuren N."/>
            <person name="Yilmaz N."/>
            <person name="Duong T.A."/>
            <person name="van der Merwe N.A."/>
            <person name="Wingfield M.J."/>
            <person name="Wingfield B.D."/>
        </authorList>
    </citation>
    <scope>NUCLEOTIDE SEQUENCE [LARGE SCALE GENOMIC DNA]</scope>
    <source>
        <strain evidence="2 3">CMW 5346</strain>
    </source>
</reference>
<name>A0ABR3YS89_9PEZI</name>
<evidence type="ECO:0000256" key="1">
    <source>
        <dbReference type="SAM" id="MobiDB-lite"/>
    </source>
</evidence>
<dbReference type="EMBL" id="JAWCUI010000059">
    <property type="protein sequence ID" value="KAL1890715.1"/>
    <property type="molecule type" value="Genomic_DNA"/>
</dbReference>
<feature type="region of interest" description="Disordered" evidence="1">
    <location>
        <begin position="1"/>
        <end position="44"/>
    </location>
</feature>
<organism evidence="2 3">
    <name type="scientific">Sporothrix stenoceras</name>
    <dbReference type="NCBI Taxonomy" id="5173"/>
    <lineage>
        <taxon>Eukaryota</taxon>
        <taxon>Fungi</taxon>
        <taxon>Dikarya</taxon>
        <taxon>Ascomycota</taxon>
        <taxon>Pezizomycotina</taxon>
        <taxon>Sordariomycetes</taxon>
        <taxon>Sordariomycetidae</taxon>
        <taxon>Ophiostomatales</taxon>
        <taxon>Ophiostomataceae</taxon>
        <taxon>Sporothrix</taxon>
    </lineage>
</organism>
<feature type="region of interest" description="Disordered" evidence="1">
    <location>
        <begin position="295"/>
        <end position="318"/>
    </location>
</feature>
<evidence type="ECO:0000313" key="3">
    <source>
        <dbReference type="Proteomes" id="UP001583186"/>
    </source>
</evidence>
<keyword evidence="3" id="KW-1185">Reference proteome</keyword>
<sequence length="393" mass="44093">MSNPGDTSENSAAAPAKTAASQRCTPVSPYSYPRNSGASDIPPPRDFYGVSSMEISALLADIRTTTGSANDIMRKSDTCDKRARHGILKIMPDMLYCVGMAVVNNPARVERREMAIIMLNVIHQADKTSYEHVVKVVGDRDVQGFFENDEEFKTVLAYFEALRVKAVANLSQWIRLAINNDSASVYVSYLEKQEKESKDKTRVNPDGDFPDSDFAEALASCVQGHEFRGKGVSDVLMENNFKLLHSLVKSLTTIDAGNAGNMRLLQTYVEYAENVVKILLQDDDEVDEEYDKELAMEKEKKENEKKVKEKEKEKMEKEREEPKAKYFVTASGKTCRETTYTEYEADQARLRDMPSKCTCNTSTNNGILDDNDDFKDLEPATTMISSNLVDNPN</sequence>
<comment type="caution">
    <text evidence="2">The sequence shown here is derived from an EMBL/GenBank/DDBJ whole genome shotgun (WGS) entry which is preliminary data.</text>
</comment>
<feature type="compositionally biased region" description="Polar residues" evidence="1">
    <location>
        <begin position="1"/>
        <end position="11"/>
    </location>
</feature>